<dbReference type="PANTHER" id="PTHR23308">
    <property type="entry name" value="NUCLEAR INHIBITOR OF PROTEIN PHOSPHATASE-1"/>
    <property type="match status" value="1"/>
</dbReference>
<evidence type="ECO:0000256" key="3">
    <source>
        <dbReference type="SAM" id="Phobius"/>
    </source>
</evidence>
<evidence type="ECO:0000256" key="1">
    <source>
        <dbReference type="ARBA" id="ARBA00022553"/>
    </source>
</evidence>
<keyword evidence="3" id="KW-1133">Transmembrane helix</keyword>
<feature type="transmembrane region" description="Helical" evidence="3">
    <location>
        <begin position="139"/>
        <end position="160"/>
    </location>
</feature>
<dbReference type="SMART" id="SM00240">
    <property type="entry name" value="FHA"/>
    <property type="match status" value="1"/>
</dbReference>
<accession>A0ABY8W4F0</accession>
<reference evidence="5 6" key="1">
    <citation type="submission" date="2023-06" db="EMBL/GenBank/DDBJ databases">
        <authorList>
            <person name="Yushchuk O."/>
            <person name="Binda E."/>
            <person name="Ruckert-Reed C."/>
            <person name="Fedorenko V."/>
            <person name="Kalinowski J."/>
            <person name="Marinelli F."/>
        </authorList>
    </citation>
    <scope>NUCLEOTIDE SEQUENCE [LARGE SCALE GENOMIC DNA]</scope>
    <source>
        <strain evidence="5 6">NRRL 3884</strain>
    </source>
</reference>
<dbReference type="Proteomes" id="UP001240150">
    <property type="component" value="Chromosome"/>
</dbReference>
<feature type="domain" description="FHA" evidence="4">
    <location>
        <begin position="46"/>
        <end position="95"/>
    </location>
</feature>
<evidence type="ECO:0000256" key="2">
    <source>
        <dbReference type="SAM" id="MobiDB-lite"/>
    </source>
</evidence>
<evidence type="ECO:0000259" key="4">
    <source>
        <dbReference type="PROSITE" id="PS50006"/>
    </source>
</evidence>
<dbReference type="Pfam" id="PF00498">
    <property type="entry name" value="FHA"/>
    <property type="match status" value="1"/>
</dbReference>
<dbReference type="SUPFAM" id="SSF49879">
    <property type="entry name" value="SMAD/FHA domain"/>
    <property type="match status" value="1"/>
</dbReference>
<protein>
    <submittedName>
        <fullName evidence="5">FHA domain-containing protein</fullName>
    </submittedName>
</protein>
<dbReference type="InterPro" id="IPR000253">
    <property type="entry name" value="FHA_dom"/>
</dbReference>
<feature type="region of interest" description="Disordered" evidence="2">
    <location>
        <begin position="1"/>
        <end position="30"/>
    </location>
</feature>
<feature type="region of interest" description="Disordered" evidence="2">
    <location>
        <begin position="246"/>
        <end position="276"/>
    </location>
</feature>
<feature type="transmembrane region" description="Helical" evidence="3">
    <location>
        <begin position="166"/>
        <end position="183"/>
    </location>
</feature>
<keyword evidence="1" id="KW-0597">Phosphoprotein</keyword>
<evidence type="ECO:0000313" key="6">
    <source>
        <dbReference type="Proteomes" id="UP001240150"/>
    </source>
</evidence>
<dbReference type="CDD" id="cd00060">
    <property type="entry name" value="FHA"/>
    <property type="match status" value="1"/>
</dbReference>
<dbReference type="RefSeq" id="WP_284913943.1">
    <property type="nucleotide sequence ID" value="NZ_CP126980.1"/>
</dbReference>
<dbReference type="PROSITE" id="PS50006">
    <property type="entry name" value="FHA_DOMAIN"/>
    <property type="match status" value="1"/>
</dbReference>
<evidence type="ECO:0000313" key="5">
    <source>
        <dbReference type="EMBL" id="WIM92736.1"/>
    </source>
</evidence>
<keyword evidence="3" id="KW-0472">Membrane</keyword>
<keyword evidence="3" id="KW-0812">Transmembrane</keyword>
<dbReference type="InterPro" id="IPR008984">
    <property type="entry name" value="SMAD_FHA_dom_sf"/>
</dbReference>
<feature type="compositionally biased region" description="Low complexity" evidence="2">
    <location>
        <begin position="247"/>
        <end position="264"/>
    </location>
</feature>
<organism evidence="5 6">
    <name type="scientific">Actinoplanes oblitus</name>
    <dbReference type="NCBI Taxonomy" id="3040509"/>
    <lineage>
        <taxon>Bacteria</taxon>
        <taxon>Bacillati</taxon>
        <taxon>Actinomycetota</taxon>
        <taxon>Actinomycetes</taxon>
        <taxon>Micromonosporales</taxon>
        <taxon>Micromonosporaceae</taxon>
        <taxon>Actinoplanes</taxon>
    </lineage>
</organism>
<dbReference type="EMBL" id="CP126980">
    <property type="protein sequence ID" value="WIM92736.1"/>
    <property type="molecule type" value="Genomic_DNA"/>
</dbReference>
<feature type="transmembrane region" description="Helical" evidence="3">
    <location>
        <begin position="195"/>
        <end position="216"/>
    </location>
</feature>
<gene>
    <name evidence="5" type="ORF">ACTOB_004690</name>
</gene>
<name>A0ABY8W4F0_9ACTN</name>
<dbReference type="Gene3D" id="2.60.200.20">
    <property type="match status" value="1"/>
</dbReference>
<sequence length="367" mass="37641">MPRQSTGGPDAADTRIHPAATEDAPGPGPATITVAGRRHPLNPYGTTLGRDPACDVVLASDLVSRRHAVIRRRGSGFEIEDLDSSNGTRVNGTPISGAYPLRSGDQLELADLKIDFWYAGAPPAPGGSLRQELRQAPGFGMRPLFLAVAGSVAGTVLPAALNSGTWGTLAGAAIGPVISTVFSTKHTGETGRVRAAAIALLSVAALVITVTGFTLGDKATGGAVLPGAGDRTATFPDLIEPNAVANTATSTPEPTAGGTTEPVTSAEPSSSETTDPVPDACLSGFVWREAVADDHVCVPPETRDQALADNAAADSRRSPTGGDYGPDTCLPGYIWRLVTPADLVCVTPEVHDQVETDNGLAGSRRVD</sequence>
<dbReference type="InterPro" id="IPR050923">
    <property type="entry name" value="Cell_Proc_Reg/RNA_Proc"/>
</dbReference>
<keyword evidence="6" id="KW-1185">Reference proteome</keyword>
<proteinExistence type="predicted"/>